<dbReference type="InterPro" id="IPR054289">
    <property type="entry name" value="DUF7025"/>
</dbReference>
<dbReference type="PANTHER" id="PTHR46411">
    <property type="entry name" value="FAMILY ATPASE, PUTATIVE-RELATED"/>
    <property type="match status" value="1"/>
</dbReference>
<feature type="region of interest" description="Disordered" evidence="1">
    <location>
        <begin position="1"/>
        <end position="27"/>
    </location>
</feature>
<proteinExistence type="predicted"/>
<comment type="caution">
    <text evidence="3">The sequence shown here is derived from an EMBL/GenBank/DDBJ whole genome shotgun (WGS) entry which is preliminary data.</text>
</comment>
<organism evidence="3 4">
    <name type="scientific">Glutinoglossum americanum</name>
    <dbReference type="NCBI Taxonomy" id="1670608"/>
    <lineage>
        <taxon>Eukaryota</taxon>
        <taxon>Fungi</taxon>
        <taxon>Dikarya</taxon>
        <taxon>Ascomycota</taxon>
        <taxon>Pezizomycotina</taxon>
        <taxon>Geoglossomycetes</taxon>
        <taxon>Geoglossales</taxon>
        <taxon>Geoglossaceae</taxon>
        <taxon>Glutinoglossum</taxon>
    </lineage>
</organism>
<dbReference type="PANTHER" id="PTHR46411:SF1">
    <property type="entry name" value="FAMILY ATPASE, PUTATIVE (AFU_ORTHOLOGUE AFUA_7G05752)-RELATED"/>
    <property type="match status" value="1"/>
</dbReference>
<reference evidence="3" key="1">
    <citation type="submission" date="2021-03" db="EMBL/GenBank/DDBJ databases">
        <title>Comparative genomics and phylogenomic investigation of the class Geoglossomycetes provide insights into ecological specialization and systematics.</title>
        <authorList>
            <person name="Melie T."/>
            <person name="Pirro S."/>
            <person name="Miller A.N."/>
            <person name="Quandt A."/>
        </authorList>
    </citation>
    <scope>NUCLEOTIDE SEQUENCE</scope>
    <source>
        <strain evidence="3">GBOQ0MN5Z8</strain>
    </source>
</reference>
<name>A0A9P8HZ02_9PEZI</name>
<protein>
    <recommendedName>
        <fullName evidence="2">DUF7025 domain-containing protein</fullName>
    </recommendedName>
</protein>
<dbReference type="Pfam" id="PF22942">
    <property type="entry name" value="DUF7025"/>
    <property type="match status" value="1"/>
</dbReference>
<evidence type="ECO:0000313" key="4">
    <source>
        <dbReference type="Proteomes" id="UP000698800"/>
    </source>
</evidence>
<sequence length="432" mass="50061">MAPAKMISKTVPTLSNPNIPPQTPTKDVGPIISSHHIQQFLDILNRLAPSKEESKPTEIKVDNENEKRPEARASKLEFKIVREIKHEYKYITAESQESLIKDDKWDEYIFVIRKKFDKENKYYTEYVDVKSEGLQNILCEIFKSVNRVSLAEDKPSLEAYQTTHGTHSSIQHLKLLIQYLTDHYNATLKRFNALLQEGKISFNLLWVLFQSNTLVYTTCPGLDQPRCLKFDFGQIEPSSQGERFFKLDCQYLNYDGKVFGKIETTLTMAEFRGVRKINILDVFPLQYHEQVEKLKDTLTTCGRKFVTLIGIHYCHYEGIAFVKRKEKYNKVYMKGRVMIDASEFKQTDPNYSNSRISSCTFLFEGHFSNDSEVVKTNGILPSETKEEDLLLCNPIVLGFSFSNKLWFEFAVAHVQDIIWDPSSFECLMLPDD</sequence>
<dbReference type="EMBL" id="JAGHQL010000112">
    <property type="protein sequence ID" value="KAH0538356.1"/>
    <property type="molecule type" value="Genomic_DNA"/>
</dbReference>
<keyword evidence="4" id="KW-1185">Reference proteome</keyword>
<accession>A0A9P8HZ02</accession>
<dbReference type="OrthoDB" id="10042665at2759"/>
<evidence type="ECO:0000256" key="1">
    <source>
        <dbReference type="SAM" id="MobiDB-lite"/>
    </source>
</evidence>
<feature type="domain" description="DUF7025" evidence="2">
    <location>
        <begin position="193"/>
        <end position="289"/>
    </location>
</feature>
<dbReference type="AlphaFoldDB" id="A0A9P8HZ02"/>
<evidence type="ECO:0000313" key="3">
    <source>
        <dbReference type="EMBL" id="KAH0538356.1"/>
    </source>
</evidence>
<evidence type="ECO:0000259" key="2">
    <source>
        <dbReference type="Pfam" id="PF22942"/>
    </source>
</evidence>
<gene>
    <name evidence="3" type="ORF">FGG08_005051</name>
</gene>
<dbReference type="Proteomes" id="UP000698800">
    <property type="component" value="Unassembled WGS sequence"/>
</dbReference>